<keyword evidence="2" id="KW-1185">Reference proteome</keyword>
<proteinExistence type="predicted"/>
<evidence type="ECO:0000313" key="1">
    <source>
        <dbReference type="EMBL" id="NYD42672.1"/>
    </source>
</evidence>
<comment type="caution">
    <text evidence="1">The sequence shown here is derived from an EMBL/GenBank/DDBJ whole genome shotgun (WGS) entry which is preliminary data.</text>
</comment>
<dbReference type="InterPro" id="IPR050320">
    <property type="entry name" value="N5-glutamine_MTase"/>
</dbReference>
<dbReference type="Gene3D" id="3.40.50.150">
    <property type="entry name" value="Vaccinia Virus protein VP39"/>
    <property type="match status" value="1"/>
</dbReference>
<dbReference type="GO" id="GO:0003676">
    <property type="term" value="F:nucleic acid binding"/>
    <property type="evidence" value="ECO:0007669"/>
    <property type="project" value="InterPro"/>
</dbReference>
<dbReference type="Proteomes" id="UP000535511">
    <property type="component" value="Unassembled WGS sequence"/>
</dbReference>
<dbReference type="PANTHER" id="PTHR18895:SF74">
    <property type="entry name" value="MTRF1L RELEASE FACTOR GLUTAMINE METHYLTRANSFERASE"/>
    <property type="match status" value="1"/>
</dbReference>
<dbReference type="EC" id="2.1.1.297" evidence="1"/>
<evidence type="ECO:0000313" key="2">
    <source>
        <dbReference type="Proteomes" id="UP000535511"/>
    </source>
</evidence>
<dbReference type="EMBL" id="JACCBG010000001">
    <property type="protein sequence ID" value="NYD42672.1"/>
    <property type="molecule type" value="Genomic_DNA"/>
</dbReference>
<dbReference type="Pfam" id="PF03602">
    <property type="entry name" value="Cons_hypoth95"/>
    <property type="match status" value="1"/>
</dbReference>
<dbReference type="InterPro" id="IPR029063">
    <property type="entry name" value="SAM-dependent_MTases_sf"/>
</dbReference>
<dbReference type="CDD" id="cd02440">
    <property type="entry name" value="AdoMet_MTases"/>
    <property type="match status" value="1"/>
</dbReference>
<name>A0A7Y9E814_9ACTN</name>
<gene>
    <name evidence="1" type="ORF">BJZ21_002755</name>
</gene>
<accession>A0A7Y9E814</accession>
<protein>
    <submittedName>
        <fullName evidence="1">Release factor glutamine methyltransferase</fullName>
        <ecNumber evidence="1">2.1.1.297</ecNumber>
    </submittedName>
</protein>
<keyword evidence="1" id="KW-0489">Methyltransferase</keyword>
<dbReference type="SUPFAM" id="SSF53335">
    <property type="entry name" value="S-adenosyl-L-methionine-dependent methyltransferases"/>
    <property type="match status" value="1"/>
</dbReference>
<dbReference type="GO" id="GO:0032259">
    <property type="term" value="P:methylation"/>
    <property type="evidence" value="ECO:0007669"/>
    <property type="project" value="UniProtKB-KW"/>
</dbReference>
<dbReference type="InterPro" id="IPR002052">
    <property type="entry name" value="DNA_methylase_N6_adenine_CS"/>
</dbReference>
<reference evidence="1 2" key="1">
    <citation type="submission" date="2020-07" db="EMBL/GenBank/DDBJ databases">
        <title>Sequencing the genomes of 1000 actinobacteria strains.</title>
        <authorList>
            <person name="Klenk H.-P."/>
        </authorList>
    </citation>
    <scope>NUCLEOTIDE SEQUENCE [LARGE SCALE GENOMIC DNA]</scope>
    <source>
        <strain evidence="1 2">DSM 21350</strain>
    </source>
</reference>
<dbReference type="AlphaFoldDB" id="A0A7Y9E814"/>
<dbReference type="GO" id="GO:0102559">
    <property type="term" value="F:peptide chain release factor N(5)-glutamine methyltransferase activity"/>
    <property type="evidence" value="ECO:0007669"/>
    <property type="project" value="UniProtKB-EC"/>
</dbReference>
<dbReference type="PROSITE" id="PS00092">
    <property type="entry name" value="N6_MTASE"/>
    <property type="match status" value="1"/>
</dbReference>
<dbReference type="RefSeq" id="WP_179664280.1">
    <property type="nucleotide sequence ID" value="NZ_JACCBG010000001.1"/>
</dbReference>
<organism evidence="1 2">
    <name type="scientific">Nocardioides panaciterrulae</name>
    <dbReference type="NCBI Taxonomy" id="661492"/>
    <lineage>
        <taxon>Bacteria</taxon>
        <taxon>Bacillati</taxon>
        <taxon>Actinomycetota</taxon>
        <taxon>Actinomycetes</taxon>
        <taxon>Propionibacteriales</taxon>
        <taxon>Nocardioidaceae</taxon>
        <taxon>Nocardioides</taxon>
    </lineage>
</organism>
<keyword evidence="1" id="KW-0808">Transferase</keyword>
<dbReference type="PANTHER" id="PTHR18895">
    <property type="entry name" value="HEMK METHYLTRANSFERASE"/>
    <property type="match status" value="1"/>
</dbReference>
<sequence>MTGLGNSVVARSSGFGDLIIDFDDRVLEPRPWTVAQSRWAAELLRNAPDAPVLELCAGAGQIGLLAISHEPRPLVSVDLNPIACDYTRANAERAGLADLVEVREGAMDAVLAPEERFSLVIADPPWVPSAETGRFPADPLLAIDGGSDGLALARQCWLIADRHLQPGGAALLQIGTAAQARQLARELRGSSRLRVRETRSFARGVLVALTA</sequence>